<evidence type="ECO:0000256" key="3">
    <source>
        <dbReference type="ARBA" id="ARBA00022448"/>
    </source>
</evidence>
<proteinExistence type="inferred from homology"/>
<dbReference type="Pfam" id="PF01547">
    <property type="entry name" value="SBP_bac_1"/>
    <property type="match status" value="1"/>
</dbReference>
<comment type="function">
    <text evidence="5">Part of a binding-protein-dependent transport system for a sugar.</text>
</comment>
<dbReference type="PROSITE" id="PS51257">
    <property type="entry name" value="PROKAR_LIPOPROTEIN"/>
    <property type="match status" value="1"/>
</dbReference>
<evidence type="ECO:0000256" key="2">
    <source>
        <dbReference type="ARBA" id="ARBA00008520"/>
    </source>
</evidence>
<dbReference type="InterPro" id="IPR006061">
    <property type="entry name" value="SBP_1_CS"/>
</dbReference>
<evidence type="ECO:0000256" key="5">
    <source>
        <dbReference type="ARBA" id="ARBA00049629"/>
    </source>
</evidence>
<dbReference type="Gene3D" id="3.40.190.10">
    <property type="entry name" value="Periplasmic binding protein-like II"/>
    <property type="match status" value="2"/>
</dbReference>
<comment type="subcellular location">
    <subcellularLocation>
        <location evidence="1">Cell envelope</location>
    </subcellularLocation>
</comment>
<feature type="chain" id="PRO_5047401396" description="Probable sugar-binding periplasmic protein" evidence="7">
    <location>
        <begin position="23"/>
        <end position="428"/>
    </location>
</feature>
<dbReference type="InterPro" id="IPR006059">
    <property type="entry name" value="SBP"/>
</dbReference>
<keyword evidence="3" id="KW-0813">Transport</keyword>
<sequence length="428" mass="46287">MRSKIAPLALAVVIAVTGAILAGCASGDTGGSGDRATTTITFGNWRTEDAKLWEKDVIPAFEKAHPDIVVDYRATDTNDYNATIQSQVESGTGPDVIMCRPFDVNRAWIEKGYFDDLKTLKGIDGFTDTALAAWTGADGDPYCVPIASVLAGFYYNKAIFQELGLTAPKTMDQFMDVLGKIKSNGKYTPLALGSADGWQLSYNVLDSIGPNYWRGEEGRLGLIDGSKKLTEPEFVDAFQAVAALKPYLPSGYSSLKYEDMMQLFTLGKAAILPDGSWDISAATQTGLDVGVFAPPVVSRGDQRYLQEMPDQGVGLNAKSKHKAAAKVFLQWLTTTDFQSVYVNKVPGFFSMGQASVSYDNKLAQAFADLKKGAKLTPRLQLDRLSAGTPPLDDDTWAVLQTVLNDGVSARSATSKLQTDLDSWYKPAS</sequence>
<gene>
    <name evidence="8" type="ORF">GCM10025881_27670</name>
</gene>
<dbReference type="PANTHER" id="PTHR43649">
    <property type="entry name" value="ARABINOSE-BINDING PROTEIN-RELATED"/>
    <property type="match status" value="1"/>
</dbReference>
<dbReference type="EMBL" id="BSVB01000001">
    <property type="protein sequence ID" value="GMA95943.1"/>
    <property type="molecule type" value="Genomic_DNA"/>
</dbReference>
<dbReference type="Proteomes" id="UP001157034">
    <property type="component" value="Unassembled WGS sequence"/>
</dbReference>
<organism evidence="8 9">
    <name type="scientific">Pseudolysinimonas kribbensis</name>
    <dbReference type="NCBI Taxonomy" id="433641"/>
    <lineage>
        <taxon>Bacteria</taxon>
        <taxon>Bacillati</taxon>
        <taxon>Actinomycetota</taxon>
        <taxon>Actinomycetes</taxon>
        <taxon>Micrococcales</taxon>
        <taxon>Microbacteriaceae</taxon>
        <taxon>Pseudolysinimonas</taxon>
    </lineage>
</organism>
<evidence type="ECO:0000256" key="6">
    <source>
        <dbReference type="ARBA" id="ARBA00049753"/>
    </source>
</evidence>
<name>A0ABQ6K8T2_9MICO</name>
<protein>
    <recommendedName>
        <fullName evidence="6">Probable sugar-binding periplasmic protein</fullName>
    </recommendedName>
</protein>
<dbReference type="PANTHER" id="PTHR43649:SF28">
    <property type="entry name" value="BINDING PROTEIN COMPONENT OF ABC SUGAR TRANSPORTER-RELATED"/>
    <property type="match status" value="1"/>
</dbReference>
<dbReference type="RefSeq" id="WP_284254621.1">
    <property type="nucleotide sequence ID" value="NZ_BAAAQO010000004.1"/>
</dbReference>
<evidence type="ECO:0000256" key="1">
    <source>
        <dbReference type="ARBA" id="ARBA00004196"/>
    </source>
</evidence>
<comment type="similarity">
    <text evidence="2">Belongs to the bacterial solute-binding protein 1 family.</text>
</comment>
<accession>A0ABQ6K8T2</accession>
<dbReference type="PROSITE" id="PS01037">
    <property type="entry name" value="SBP_BACTERIAL_1"/>
    <property type="match status" value="1"/>
</dbReference>
<evidence type="ECO:0000313" key="9">
    <source>
        <dbReference type="Proteomes" id="UP001157034"/>
    </source>
</evidence>
<keyword evidence="4 7" id="KW-0732">Signal</keyword>
<keyword evidence="9" id="KW-1185">Reference proteome</keyword>
<reference evidence="9" key="1">
    <citation type="journal article" date="2019" name="Int. J. Syst. Evol. Microbiol.">
        <title>The Global Catalogue of Microorganisms (GCM) 10K type strain sequencing project: providing services to taxonomists for standard genome sequencing and annotation.</title>
        <authorList>
            <consortium name="The Broad Institute Genomics Platform"/>
            <consortium name="The Broad Institute Genome Sequencing Center for Infectious Disease"/>
            <person name="Wu L."/>
            <person name="Ma J."/>
        </authorList>
    </citation>
    <scope>NUCLEOTIDE SEQUENCE [LARGE SCALE GENOMIC DNA]</scope>
    <source>
        <strain evidence="9">NBRC 108894</strain>
    </source>
</reference>
<evidence type="ECO:0000256" key="7">
    <source>
        <dbReference type="SAM" id="SignalP"/>
    </source>
</evidence>
<evidence type="ECO:0000256" key="4">
    <source>
        <dbReference type="ARBA" id="ARBA00022729"/>
    </source>
</evidence>
<dbReference type="InterPro" id="IPR050490">
    <property type="entry name" value="Bact_solute-bd_prot1"/>
</dbReference>
<comment type="caution">
    <text evidence="8">The sequence shown here is derived from an EMBL/GenBank/DDBJ whole genome shotgun (WGS) entry which is preliminary data.</text>
</comment>
<feature type="signal peptide" evidence="7">
    <location>
        <begin position="1"/>
        <end position="22"/>
    </location>
</feature>
<evidence type="ECO:0000313" key="8">
    <source>
        <dbReference type="EMBL" id="GMA95943.1"/>
    </source>
</evidence>
<dbReference type="SUPFAM" id="SSF53850">
    <property type="entry name" value="Periplasmic binding protein-like II"/>
    <property type="match status" value="1"/>
</dbReference>